<dbReference type="Pfam" id="PF00563">
    <property type="entry name" value="EAL"/>
    <property type="match status" value="1"/>
</dbReference>
<keyword evidence="1" id="KW-0812">Transmembrane</keyword>
<evidence type="ECO:0000256" key="1">
    <source>
        <dbReference type="SAM" id="Phobius"/>
    </source>
</evidence>
<dbReference type="Proteomes" id="UP000311008">
    <property type="component" value="Chromosome"/>
</dbReference>
<dbReference type="SMART" id="SM00267">
    <property type="entry name" value="GGDEF"/>
    <property type="match status" value="1"/>
</dbReference>
<dbReference type="Pfam" id="PF00990">
    <property type="entry name" value="GGDEF"/>
    <property type="match status" value="1"/>
</dbReference>
<dbReference type="Gene3D" id="3.30.70.270">
    <property type="match status" value="1"/>
</dbReference>
<keyword evidence="1" id="KW-0472">Membrane</keyword>
<dbReference type="SUPFAM" id="SSF55073">
    <property type="entry name" value="Nucleotide cyclase"/>
    <property type="match status" value="1"/>
</dbReference>
<keyword evidence="5" id="KW-1185">Reference proteome</keyword>
<protein>
    <submittedName>
        <fullName evidence="4">EAL domain-containing protein</fullName>
    </submittedName>
</protein>
<dbReference type="SUPFAM" id="SSF141868">
    <property type="entry name" value="EAL domain-like"/>
    <property type="match status" value="1"/>
</dbReference>
<dbReference type="InterPro" id="IPR001633">
    <property type="entry name" value="EAL_dom"/>
</dbReference>
<dbReference type="AlphaFoldDB" id="A0A5B8CU28"/>
<dbReference type="InterPro" id="IPR043128">
    <property type="entry name" value="Rev_trsase/Diguanyl_cyclase"/>
</dbReference>
<dbReference type="Gene3D" id="3.20.20.450">
    <property type="entry name" value="EAL domain"/>
    <property type="match status" value="1"/>
</dbReference>
<feature type="transmembrane region" description="Helical" evidence="1">
    <location>
        <begin position="48"/>
        <end position="67"/>
    </location>
</feature>
<accession>A0A5B8CU28</accession>
<dbReference type="PANTHER" id="PTHR44757">
    <property type="entry name" value="DIGUANYLATE CYCLASE DGCP"/>
    <property type="match status" value="1"/>
</dbReference>
<dbReference type="OrthoDB" id="8588402at2"/>
<organism evidence="4 5">
    <name type="scientific">Methylophilus medardicus</name>
    <dbReference type="NCBI Taxonomy" id="2588534"/>
    <lineage>
        <taxon>Bacteria</taxon>
        <taxon>Pseudomonadati</taxon>
        <taxon>Pseudomonadota</taxon>
        <taxon>Betaproteobacteria</taxon>
        <taxon>Nitrosomonadales</taxon>
        <taxon>Methylophilaceae</taxon>
        <taxon>Methylophilus</taxon>
    </lineage>
</organism>
<dbReference type="InterPro" id="IPR029787">
    <property type="entry name" value="Nucleotide_cyclase"/>
</dbReference>
<gene>
    <name evidence="4" type="ORF">FIU01_09895</name>
</gene>
<reference evidence="5" key="1">
    <citation type="journal article" date="2019" name="ISME J.">
        <title>Evolution in action: habitat transition from sediment to the pelagial leads to genome streamlining in Methylophilaceae.</title>
        <authorList>
            <person name="Salcher M."/>
            <person name="Schaefle D."/>
            <person name="Kaspar M."/>
            <person name="Neuenschwander S.M."/>
            <person name="Ghai R."/>
        </authorList>
    </citation>
    <scope>NUCLEOTIDE SEQUENCE [LARGE SCALE GENOMIC DNA]</scope>
    <source>
        <strain evidence="5">MMS-M-51</strain>
    </source>
</reference>
<dbReference type="PROSITE" id="PS50883">
    <property type="entry name" value="EAL"/>
    <property type="match status" value="1"/>
</dbReference>
<dbReference type="CDD" id="cd01949">
    <property type="entry name" value="GGDEF"/>
    <property type="match status" value="1"/>
</dbReference>
<dbReference type="InterPro" id="IPR035919">
    <property type="entry name" value="EAL_sf"/>
</dbReference>
<dbReference type="NCBIfam" id="TIGR00254">
    <property type="entry name" value="GGDEF"/>
    <property type="match status" value="1"/>
</dbReference>
<feature type="domain" description="GGDEF" evidence="3">
    <location>
        <begin position="115"/>
        <end position="248"/>
    </location>
</feature>
<evidence type="ECO:0000259" key="3">
    <source>
        <dbReference type="PROSITE" id="PS50887"/>
    </source>
</evidence>
<name>A0A5B8CU28_9PROT</name>
<evidence type="ECO:0000259" key="2">
    <source>
        <dbReference type="PROSITE" id="PS50883"/>
    </source>
</evidence>
<dbReference type="PROSITE" id="PS50887">
    <property type="entry name" value="GGDEF"/>
    <property type="match status" value="1"/>
</dbReference>
<dbReference type="InterPro" id="IPR052155">
    <property type="entry name" value="Biofilm_reg_signaling"/>
</dbReference>
<evidence type="ECO:0000313" key="5">
    <source>
        <dbReference type="Proteomes" id="UP000311008"/>
    </source>
</evidence>
<feature type="domain" description="EAL" evidence="2">
    <location>
        <begin position="257"/>
        <end position="511"/>
    </location>
</feature>
<proteinExistence type="predicted"/>
<dbReference type="SMART" id="SM00052">
    <property type="entry name" value="EAL"/>
    <property type="match status" value="1"/>
</dbReference>
<dbReference type="EMBL" id="CP040946">
    <property type="protein sequence ID" value="QDC44801.1"/>
    <property type="molecule type" value="Genomic_DNA"/>
</dbReference>
<dbReference type="PANTHER" id="PTHR44757:SF2">
    <property type="entry name" value="BIOFILM ARCHITECTURE MAINTENANCE PROTEIN MBAA"/>
    <property type="match status" value="1"/>
</dbReference>
<sequence>MNNEMKRPSYKQLPAITVVMHHSAFAAPSVLSGTQSHTAFSQMLSAPWLIIIALICTAILFLCLRFYQQTKRREADSRQQLWRQANVDFLTQLPNRHLLQQRLQQALAECHQSQQLLGVLLIDLDGFKDVNDIAGHTIGDRLLQNAALRIQSCAGHGSTTARLGGDAFVVMVPTISDVKGLHAISTHIVESLRSPFHIENNQYFVTASIGIAVYPEHCQTSEALLMFADQALHAAKRAGKDQYQFFNKSLHREFQERLSITQDLRSAIANGEFHLVYQPIYRLRDHRLVKAEALIRWQHPTRGAIAPAVFIPLAEACGLIIDIGKWVFDTVLQDLATIDLLHLQGTQISINISPVQFAHPQPLRAFIQRLQYSNIPCERFCFEITEGLLLEPSKITQDTLNALKQAGIKLSIDDFGTGYSALGYLKKYHIDYVKIDQSFIKHIERDNYAFVLCRSIIQMAHELDIKLIAEGVENASQENILKVIQCDYIQGFLHGKPAPFSTLLTQAYQQTKSVQVPHLFNSDTKH</sequence>
<dbReference type="KEGG" id="mmec:FIU01_09895"/>
<dbReference type="CDD" id="cd01948">
    <property type="entry name" value="EAL"/>
    <property type="match status" value="1"/>
</dbReference>
<keyword evidence="1" id="KW-1133">Transmembrane helix</keyword>
<evidence type="ECO:0000313" key="4">
    <source>
        <dbReference type="EMBL" id="QDC44801.1"/>
    </source>
</evidence>
<dbReference type="InterPro" id="IPR000160">
    <property type="entry name" value="GGDEF_dom"/>
</dbReference>